<sequence length="122" mass="13536">MKNEHEPHIYGVVDSGSETEIGVGHHPSSMDHFSSVLRNSFVFQEFNSGGYGQDDLVDIGTSLWHGNGLFTDTSNQTIYIVSSDFGISFSRNGSPRARWCNIRVALKWGSVSEMLLLKNGRI</sequence>
<accession>A0ABQ5IM69</accession>
<evidence type="ECO:0000313" key="2">
    <source>
        <dbReference type="Proteomes" id="UP001151760"/>
    </source>
</evidence>
<dbReference type="Proteomes" id="UP001151760">
    <property type="component" value="Unassembled WGS sequence"/>
</dbReference>
<evidence type="ECO:0000313" key="1">
    <source>
        <dbReference type="EMBL" id="GJU00558.1"/>
    </source>
</evidence>
<gene>
    <name evidence="1" type="ORF">Tco_1110896</name>
</gene>
<proteinExistence type="predicted"/>
<organism evidence="1 2">
    <name type="scientific">Tanacetum coccineum</name>
    <dbReference type="NCBI Taxonomy" id="301880"/>
    <lineage>
        <taxon>Eukaryota</taxon>
        <taxon>Viridiplantae</taxon>
        <taxon>Streptophyta</taxon>
        <taxon>Embryophyta</taxon>
        <taxon>Tracheophyta</taxon>
        <taxon>Spermatophyta</taxon>
        <taxon>Magnoliopsida</taxon>
        <taxon>eudicotyledons</taxon>
        <taxon>Gunneridae</taxon>
        <taxon>Pentapetalae</taxon>
        <taxon>asterids</taxon>
        <taxon>campanulids</taxon>
        <taxon>Asterales</taxon>
        <taxon>Asteraceae</taxon>
        <taxon>Asteroideae</taxon>
        <taxon>Anthemideae</taxon>
        <taxon>Anthemidinae</taxon>
        <taxon>Tanacetum</taxon>
    </lineage>
</organism>
<keyword evidence="2" id="KW-1185">Reference proteome</keyword>
<comment type="caution">
    <text evidence="1">The sequence shown here is derived from an EMBL/GenBank/DDBJ whole genome shotgun (WGS) entry which is preliminary data.</text>
</comment>
<reference evidence="1" key="1">
    <citation type="journal article" date="2022" name="Int. J. Mol. Sci.">
        <title>Draft Genome of Tanacetum Coccineum: Genomic Comparison of Closely Related Tanacetum-Family Plants.</title>
        <authorList>
            <person name="Yamashiro T."/>
            <person name="Shiraishi A."/>
            <person name="Nakayama K."/>
            <person name="Satake H."/>
        </authorList>
    </citation>
    <scope>NUCLEOTIDE SEQUENCE</scope>
</reference>
<dbReference type="EMBL" id="BQNB010020876">
    <property type="protein sequence ID" value="GJU00558.1"/>
    <property type="molecule type" value="Genomic_DNA"/>
</dbReference>
<protein>
    <submittedName>
        <fullName evidence="1">Uncharacterized protein</fullName>
    </submittedName>
</protein>
<name>A0ABQ5IM69_9ASTR</name>
<reference evidence="1" key="2">
    <citation type="submission" date="2022-01" db="EMBL/GenBank/DDBJ databases">
        <authorList>
            <person name="Yamashiro T."/>
            <person name="Shiraishi A."/>
            <person name="Satake H."/>
            <person name="Nakayama K."/>
        </authorList>
    </citation>
    <scope>NUCLEOTIDE SEQUENCE</scope>
</reference>